<proteinExistence type="inferred from homology"/>
<name>C7CIP7_METED</name>
<reference evidence="7" key="1">
    <citation type="journal article" date="2009" name="PLoS ONE">
        <title>Methylobacterium genome sequences: a reference blueprint to investigate microbial metabolism of C1 compounds from natural and industrial sources.</title>
        <authorList>
            <person name="Vuilleumier S."/>
            <person name="Chistoserdova L."/>
            <person name="Lee M.-C."/>
            <person name="Bringel F."/>
            <person name="Lajus A."/>
            <person name="Zhou Y."/>
            <person name="Gourion B."/>
            <person name="Barbe V."/>
            <person name="Chang J."/>
            <person name="Cruveiller S."/>
            <person name="Dossat C."/>
            <person name="Gillett W."/>
            <person name="Gruffaz C."/>
            <person name="Haugen E."/>
            <person name="Hourcade E."/>
            <person name="Levy R."/>
            <person name="Mangenot S."/>
            <person name="Muller E."/>
            <person name="Nadalig T."/>
            <person name="Pagni M."/>
            <person name="Penny C."/>
            <person name="Peyraud R."/>
            <person name="Robinson D.G."/>
            <person name="Roche D."/>
            <person name="Rouy Z."/>
            <person name="Saenampechek C."/>
            <person name="Salvignol G."/>
            <person name="Vallenet D."/>
            <person name="Wu Z."/>
            <person name="Marx C.J."/>
            <person name="Vorholt J.A."/>
            <person name="Olson M.V."/>
            <person name="Kaul R."/>
            <person name="Weissenbach J."/>
            <person name="Medigue C."/>
            <person name="Lidstrom M.E."/>
        </authorList>
    </citation>
    <scope>NUCLEOTIDE SEQUENCE [LARGE SCALE GENOMIC DNA]</scope>
    <source>
        <strain evidence="7">DSM 6343 / CIP 106787 / DM4</strain>
    </source>
</reference>
<dbReference type="Pfam" id="PF13458">
    <property type="entry name" value="Peripla_BP_6"/>
    <property type="match status" value="1"/>
</dbReference>
<dbReference type="HOGENOM" id="CLU_027128_1_0_5"/>
<comment type="similarity">
    <text evidence="1">Belongs to the leucine-binding protein family.</text>
</comment>
<dbReference type="InterPro" id="IPR028081">
    <property type="entry name" value="Leu-bd"/>
</dbReference>
<evidence type="ECO:0000313" key="7">
    <source>
        <dbReference type="Proteomes" id="UP000008070"/>
    </source>
</evidence>
<evidence type="ECO:0000256" key="3">
    <source>
        <dbReference type="ARBA" id="ARBA00022729"/>
    </source>
</evidence>
<dbReference type="EMBL" id="FP103042">
    <property type="protein sequence ID" value="CAX23466.1"/>
    <property type="molecule type" value="Genomic_DNA"/>
</dbReference>
<dbReference type="InterPro" id="IPR028082">
    <property type="entry name" value="Peripla_BP_I"/>
</dbReference>
<dbReference type="InterPro" id="IPR000709">
    <property type="entry name" value="Leu_Ile_Val-bd"/>
</dbReference>
<dbReference type="GO" id="GO:0006865">
    <property type="term" value="P:amino acid transport"/>
    <property type="evidence" value="ECO:0007669"/>
    <property type="project" value="UniProtKB-KW"/>
</dbReference>
<dbReference type="InterPro" id="IPR051010">
    <property type="entry name" value="BCAA_transport"/>
</dbReference>
<dbReference type="SUPFAM" id="SSF53822">
    <property type="entry name" value="Periplasmic binding protein-like I"/>
    <property type="match status" value="1"/>
</dbReference>
<dbReference type="PANTHER" id="PTHR30483">
    <property type="entry name" value="LEUCINE-SPECIFIC-BINDING PROTEIN"/>
    <property type="match status" value="1"/>
</dbReference>
<keyword evidence="4" id="KW-0029">Amino-acid transport</keyword>
<dbReference type="Proteomes" id="UP000008070">
    <property type="component" value="Chromosome"/>
</dbReference>
<dbReference type="Gene3D" id="3.40.50.2300">
    <property type="match status" value="2"/>
</dbReference>
<feature type="domain" description="Leucine-binding protein" evidence="5">
    <location>
        <begin position="50"/>
        <end position="392"/>
    </location>
</feature>
<keyword evidence="3" id="KW-0732">Signal</keyword>
<evidence type="ECO:0000256" key="1">
    <source>
        <dbReference type="ARBA" id="ARBA00010062"/>
    </source>
</evidence>
<accession>C7CIP7</accession>
<protein>
    <submittedName>
        <fullName evidence="6">ABC transporter, periplasmic protein (Tat pathway signal)</fullName>
    </submittedName>
</protein>
<dbReference type="PRINTS" id="PR00337">
    <property type="entry name" value="LEUILEVALBP"/>
</dbReference>
<gene>
    <name evidence="6" type="ORF">METD_I1876</name>
</gene>
<sequence>MSPRDDRERTMIRQGPGYGAVSRRTLVRGMAAAGTLAGIGMPFVARAAEPIRIGFPTPVTGPFGAEAKDQIRSAELAVKQFNEAGGLNGRMAELLVRDDKLNPGEAATRTLELIEKDRAHFIVGALSSAVQLSVNEITRSRKVLYVSISQSDTINEAKDFSRHTFHEALNPHMTTAAVAKHAFKKGTRVAYLVADYAYGHEMLRGFKRAAAAIGAETAGEILHPFGAPDYSTFMPRLRSMRPDILCICNFGRDQANSIKQANDFGLKKAARIVVPVLLHNQRLAGGADAFEGVVGASNYYWRLEETVPSAKAFNDAFRAAYAGAVPTDYGAYGYTAVRSLLMAVQAAGDTDTDRVIAALEALQYDVAKGPERYRACDHQAIQSVLITESKKKSEMQGEADLFKILEVEPGAEAMLRSCDELGHRA</sequence>
<evidence type="ECO:0000256" key="4">
    <source>
        <dbReference type="ARBA" id="ARBA00022970"/>
    </source>
</evidence>
<dbReference type="KEGG" id="mdi:METDI1876"/>
<dbReference type="InterPro" id="IPR006311">
    <property type="entry name" value="TAT_signal"/>
</dbReference>
<evidence type="ECO:0000313" key="6">
    <source>
        <dbReference type="EMBL" id="CAX23466.1"/>
    </source>
</evidence>
<dbReference type="PROSITE" id="PS51318">
    <property type="entry name" value="TAT"/>
    <property type="match status" value="1"/>
</dbReference>
<evidence type="ECO:0000259" key="5">
    <source>
        <dbReference type="Pfam" id="PF13458"/>
    </source>
</evidence>
<keyword evidence="2" id="KW-0813">Transport</keyword>
<dbReference type="AlphaFoldDB" id="C7CIP7"/>
<organism evidence="6 7">
    <name type="scientific">Methylorubrum extorquens (strain DSM 6343 / CIP 106787 / DM4)</name>
    <name type="common">Methylobacterium extorquens</name>
    <dbReference type="NCBI Taxonomy" id="661410"/>
    <lineage>
        <taxon>Bacteria</taxon>
        <taxon>Pseudomonadati</taxon>
        <taxon>Pseudomonadota</taxon>
        <taxon>Alphaproteobacteria</taxon>
        <taxon>Hyphomicrobiales</taxon>
        <taxon>Methylobacteriaceae</taxon>
        <taxon>Methylorubrum</taxon>
    </lineage>
</organism>
<dbReference type="PANTHER" id="PTHR30483:SF6">
    <property type="entry name" value="PERIPLASMIC BINDING PROTEIN OF ABC TRANSPORTER FOR NATURAL AMINO ACIDS"/>
    <property type="match status" value="1"/>
</dbReference>
<evidence type="ECO:0000256" key="2">
    <source>
        <dbReference type="ARBA" id="ARBA00022448"/>
    </source>
</evidence>